<accession>A0ABR4LQM9</accession>
<dbReference type="Proteomes" id="UP001610432">
    <property type="component" value="Unassembled WGS sequence"/>
</dbReference>
<organism evidence="2 3">
    <name type="scientific">Aspergillus lucknowensis</name>
    <dbReference type="NCBI Taxonomy" id="176173"/>
    <lineage>
        <taxon>Eukaryota</taxon>
        <taxon>Fungi</taxon>
        <taxon>Dikarya</taxon>
        <taxon>Ascomycota</taxon>
        <taxon>Pezizomycotina</taxon>
        <taxon>Eurotiomycetes</taxon>
        <taxon>Eurotiomycetidae</taxon>
        <taxon>Eurotiales</taxon>
        <taxon>Aspergillaceae</taxon>
        <taxon>Aspergillus</taxon>
        <taxon>Aspergillus subgen. Nidulantes</taxon>
    </lineage>
</organism>
<sequence>MGRLRDVESVAELNDGPSQCQSWTSIIVWCAISYCCMFSIFIGVCCPDLSLLRLQLLPLFVSGSSPALFYAFSQSPRHFRKPKSLEIVALVPFRHKHETEILDCYLLGNLAANGGFLDRVIFIPQTTDTESLAWLTTTVEGTSSYSVTNRSDFPLETSDWGVDALFVWIDGAVFLEDHTIPTMVKTKLDHPDSLIVSANVVNQGALERLHSHPSVTFPYLPGRQLPQSRAYPESWRASALLSWRGLVDSPALKAFTLPLKEHYLPPTDFEAFDHTPIGKSVYSDGGPGWDDWTVKAQQHYSFLHHLELGDLNRYKFPMWANPTAPISTHFFCFMGDDAPAVGSFVRQNDVHDGTAKAPENENGRGKDIIIDGKGLVAHYSSGHGLEGLKGTDVLQKYRSYAREKVCPKTL</sequence>
<feature type="transmembrane region" description="Helical" evidence="1">
    <location>
        <begin position="56"/>
        <end position="73"/>
    </location>
</feature>
<proteinExistence type="predicted"/>
<keyword evidence="3" id="KW-1185">Reference proteome</keyword>
<name>A0ABR4LQM9_9EURO</name>
<keyword evidence="1" id="KW-0812">Transmembrane</keyword>
<evidence type="ECO:0000313" key="2">
    <source>
        <dbReference type="EMBL" id="KAL2866824.1"/>
    </source>
</evidence>
<keyword evidence="1" id="KW-0472">Membrane</keyword>
<dbReference type="RefSeq" id="XP_070885803.1">
    <property type="nucleotide sequence ID" value="XM_071033024.1"/>
</dbReference>
<gene>
    <name evidence="2" type="ORF">BJX67DRAFT_381462</name>
</gene>
<keyword evidence="1" id="KW-1133">Transmembrane helix</keyword>
<comment type="caution">
    <text evidence="2">The sequence shown here is derived from an EMBL/GenBank/DDBJ whole genome shotgun (WGS) entry which is preliminary data.</text>
</comment>
<dbReference type="EMBL" id="JBFXLQ010000022">
    <property type="protein sequence ID" value="KAL2866824.1"/>
    <property type="molecule type" value="Genomic_DNA"/>
</dbReference>
<evidence type="ECO:0000256" key="1">
    <source>
        <dbReference type="SAM" id="Phobius"/>
    </source>
</evidence>
<protein>
    <recommendedName>
        <fullName evidence="4">Glycosyltransferase family 2 protein</fullName>
    </recommendedName>
</protein>
<dbReference type="GeneID" id="98148096"/>
<evidence type="ECO:0000313" key="3">
    <source>
        <dbReference type="Proteomes" id="UP001610432"/>
    </source>
</evidence>
<reference evidence="2 3" key="1">
    <citation type="submission" date="2024-07" db="EMBL/GenBank/DDBJ databases">
        <title>Section-level genome sequencing and comparative genomics of Aspergillus sections Usti and Cavernicolus.</title>
        <authorList>
            <consortium name="Lawrence Berkeley National Laboratory"/>
            <person name="Nybo J.L."/>
            <person name="Vesth T.C."/>
            <person name="Theobald S."/>
            <person name="Frisvad J.C."/>
            <person name="Larsen T.O."/>
            <person name="Kjaerboelling I."/>
            <person name="Rothschild-Mancinelli K."/>
            <person name="Lyhne E.K."/>
            <person name="Kogle M.E."/>
            <person name="Barry K."/>
            <person name="Clum A."/>
            <person name="Na H."/>
            <person name="Ledsgaard L."/>
            <person name="Lin J."/>
            <person name="Lipzen A."/>
            <person name="Kuo A."/>
            <person name="Riley R."/>
            <person name="Mondo S."/>
            <person name="Labutti K."/>
            <person name="Haridas S."/>
            <person name="Pangalinan J."/>
            <person name="Salamov A.A."/>
            <person name="Simmons B.A."/>
            <person name="Magnuson J.K."/>
            <person name="Chen J."/>
            <person name="Drula E."/>
            <person name="Henrissat B."/>
            <person name="Wiebenga A."/>
            <person name="Lubbers R.J."/>
            <person name="Gomes A.C."/>
            <person name="Macurrencykelacurrency M.R."/>
            <person name="Stajich J."/>
            <person name="Grigoriev I.V."/>
            <person name="Mortensen U.H."/>
            <person name="De Vries R.P."/>
            <person name="Baker S.E."/>
            <person name="Andersen M.R."/>
        </authorList>
    </citation>
    <scope>NUCLEOTIDE SEQUENCE [LARGE SCALE GENOMIC DNA]</scope>
    <source>
        <strain evidence="2 3">CBS 449.75</strain>
    </source>
</reference>
<evidence type="ECO:0008006" key="4">
    <source>
        <dbReference type="Google" id="ProtNLM"/>
    </source>
</evidence>
<feature type="transmembrane region" description="Helical" evidence="1">
    <location>
        <begin position="23"/>
        <end position="44"/>
    </location>
</feature>